<sequence>MTSPHPDTWMRVTPKGLFCEPAGVYIDPSRAVDRAIISHGHSDHARPGHRAVLATAETLAIMRARMGADRAGGSQQAMALGAPLDINGVTIRLVPAGHVLGSAQVVLEWRGSRIVVSGDYKRAADPTCAGFEPVPCDVFVTEATFALPVFRHPPAAGEIQRLLASIRLFPERCHVIGVYALGKAQRLIALLRQAGWERPIYLHGALIALCELYESLGVPLGPLLPVPPLQKRGKAEAGLAGEIVLAPPSADSTPWSRRLADPVSCAASGWLRVRQRAKMRGIELPLVISDHADWDELLATASDVQAPEVWITHGREDALAYALGTRGIRARALHLVGRGEDEDEALPEAAPEPAPAA</sequence>
<organism evidence="1 2">
    <name type="scientific">Humitalea rosea</name>
    <dbReference type="NCBI Taxonomy" id="990373"/>
    <lineage>
        <taxon>Bacteria</taxon>
        <taxon>Pseudomonadati</taxon>
        <taxon>Pseudomonadota</taxon>
        <taxon>Alphaproteobacteria</taxon>
        <taxon>Acetobacterales</taxon>
        <taxon>Roseomonadaceae</taxon>
        <taxon>Humitalea</taxon>
    </lineage>
</organism>
<dbReference type="RefSeq" id="WP_245903670.1">
    <property type="nucleotide sequence ID" value="NZ_QKYU01000025.1"/>
</dbReference>
<dbReference type="InterPro" id="IPR050698">
    <property type="entry name" value="MBL"/>
</dbReference>
<gene>
    <name evidence="1" type="ORF">C8P66_12512</name>
</gene>
<comment type="caution">
    <text evidence="1">The sequence shown here is derived from an EMBL/GenBank/DDBJ whole genome shotgun (WGS) entry which is preliminary data.</text>
</comment>
<dbReference type="InterPro" id="IPR036866">
    <property type="entry name" value="RibonucZ/Hydroxyglut_hydro"/>
</dbReference>
<evidence type="ECO:0000313" key="2">
    <source>
        <dbReference type="Proteomes" id="UP000249688"/>
    </source>
</evidence>
<dbReference type="InterPro" id="IPR026360">
    <property type="entry name" value="Xnuc_lig_assoc"/>
</dbReference>
<reference evidence="1 2" key="1">
    <citation type="submission" date="2018-06" db="EMBL/GenBank/DDBJ databases">
        <title>Genomic Encyclopedia of Archaeal and Bacterial Type Strains, Phase II (KMG-II): from individual species to whole genera.</title>
        <authorList>
            <person name="Goeker M."/>
        </authorList>
    </citation>
    <scope>NUCLEOTIDE SEQUENCE [LARGE SCALE GENOMIC DNA]</scope>
    <source>
        <strain evidence="1 2">DSM 24525</strain>
    </source>
</reference>
<keyword evidence="2" id="KW-1185">Reference proteome</keyword>
<dbReference type="GO" id="GO:0004521">
    <property type="term" value="F:RNA endonuclease activity"/>
    <property type="evidence" value="ECO:0007669"/>
    <property type="project" value="TreeGrafter"/>
</dbReference>
<dbReference type="AlphaFoldDB" id="A0A2W7HZX7"/>
<proteinExistence type="predicted"/>
<dbReference type="SUPFAM" id="SSF56281">
    <property type="entry name" value="Metallo-hydrolase/oxidoreductase"/>
    <property type="match status" value="1"/>
</dbReference>
<accession>A0A2W7HZX7</accession>
<dbReference type="PANTHER" id="PTHR11203">
    <property type="entry name" value="CLEAVAGE AND POLYADENYLATION SPECIFICITY FACTOR FAMILY MEMBER"/>
    <property type="match status" value="1"/>
</dbReference>
<dbReference type="NCBIfam" id="TIGR04122">
    <property type="entry name" value="Xnuc_lig_assoc"/>
    <property type="match status" value="1"/>
</dbReference>
<dbReference type="PANTHER" id="PTHR11203:SF49">
    <property type="entry name" value="BLL1145 PROTEIN"/>
    <property type="match status" value="1"/>
</dbReference>
<dbReference type="Gene3D" id="3.60.15.10">
    <property type="entry name" value="Ribonuclease Z/Hydroxyacylglutathione hydrolase-like"/>
    <property type="match status" value="1"/>
</dbReference>
<name>A0A2W7HZX7_9PROT</name>
<evidence type="ECO:0000313" key="1">
    <source>
        <dbReference type="EMBL" id="PZW40044.1"/>
    </source>
</evidence>
<dbReference type="EMBL" id="QKYU01000025">
    <property type="protein sequence ID" value="PZW40044.1"/>
    <property type="molecule type" value="Genomic_DNA"/>
</dbReference>
<dbReference type="Proteomes" id="UP000249688">
    <property type="component" value="Unassembled WGS sequence"/>
</dbReference>
<protein>
    <submittedName>
        <fullName evidence="1">Putative mRNA 3-end processing factor</fullName>
    </submittedName>
</protein>